<comment type="caution">
    <text evidence="1">The sequence shown here is derived from an EMBL/GenBank/DDBJ whole genome shotgun (WGS) entry which is preliminary data.</text>
</comment>
<name>A0A200QHL7_MACCD</name>
<dbReference type="EMBL" id="MVGT01002043">
    <property type="protein sequence ID" value="OVA10003.1"/>
    <property type="molecule type" value="Genomic_DNA"/>
</dbReference>
<protein>
    <submittedName>
        <fullName evidence="1">Uncharacterized protein</fullName>
    </submittedName>
</protein>
<evidence type="ECO:0000313" key="1">
    <source>
        <dbReference type="EMBL" id="OVA10003.1"/>
    </source>
</evidence>
<dbReference type="InParanoid" id="A0A200QHL7"/>
<dbReference type="Proteomes" id="UP000195402">
    <property type="component" value="Unassembled WGS sequence"/>
</dbReference>
<keyword evidence="2" id="KW-1185">Reference proteome</keyword>
<sequence length="95" mass="10952">MHRPPTPSKTVFQILEWTRTGSNKEAKAWIICLSVVFGPMPLQWISRPRLQSRTQCFFGLLARSILASVKEGKTWHDQLGIVPYFPSLAWNINRN</sequence>
<dbReference type="AlphaFoldDB" id="A0A200QHL7"/>
<gene>
    <name evidence="1" type="ORF">BVC80_1751g170</name>
</gene>
<evidence type="ECO:0000313" key="2">
    <source>
        <dbReference type="Proteomes" id="UP000195402"/>
    </source>
</evidence>
<organism evidence="1 2">
    <name type="scientific">Macleaya cordata</name>
    <name type="common">Five-seeded plume-poppy</name>
    <name type="synonym">Bocconia cordata</name>
    <dbReference type="NCBI Taxonomy" id="56857"/>
    <lineage>
        <taxon>Eukaryota</taxon>
        <taxon>Viridiplantae</taxon>
        <taxon>Streptophyta</taxon>
        <taxon>Embryophyta</taxon>
        <taxon>Tracheophyta</taxon>
        <taxon>Spermatophyta</taxon>
        <taxon>Magnoliopsida</taxon>
        <taxon>Ranunculales</taxon>
        <taxon>Papaveraceae</taxon>
        <taxon>Papaveroideae</taxon>
        <taxon>Macleaya</taxon>
    </lineage>
</organism>
<proteinExistence type="predicted"/>
<reference evidence="1 2" key="1">
    <citation type="journal article" date="2017" name="Mol. Plant">
        <title>The Genome of Medicinal Plant Macleaya cordata Provides New Insights into Benzylisoquinoline Alkaloids Metabolism.</title>
        <authorList>
            <person name="Liu X."/>
            <person name="Liu Y."/>
            <person name="Huang P."/>
            <person name="Ma Y."/>
            <person name="Qing Z."/>
            <person name="Tang Q."/>
            <person name="Cao H."/>
            <person name="Cheng P."/>
            <person name="Zheng Y."/>
            <person name="Yuan Z."/>
            <person name="Zhou Y."/>
            <person name="Liu J."/>
            <person name="Tang Z."/>
            <person name="Zhuo Y."/>
            <person name="Zhang Y."/>
            <person name="Yu L."/>
            <person name="Huang J."/>
            <person name="Yang P."/>
            <person name="Peng Q."/>
            <person name="Zhang J."/>
            <person name="Jiang W."/>
            <person name="Zhang Z."/>
            <person name="Lin K."/>
            <person name="Ro D.K."/>
            <person name="Chen X."/>
            <person name="Xiong X."/>
            <person name="Shang Y."/>
            <person name="Huang S."/>
            <person name="Zeng J."/>
        </authorList>
    </citation>
    <scope>NUCLEOTIDE SEQUENCE [LARGE SCALE GENOMIC DNA]</scope>
    <source>
        <strain evidence="2">cv. BLH2017</strain>
        <tissue evidence="1">Root</tissue>
    </source>
</reference>
<accession>A0A200QHL7</accession>